<sequence length="467" mass="53132">MTYFPFFQPPTINLLTVDRAKKIHISPTLEFIHTHNFTISPFPISILKMLRKFGKKVTRIWSRIRLRAIIWRTATRKVLIRRFKNQNLTRMPTRIRAQKINQTAPDCIRVASFNVAMFSLAPAVPKSDGSWVDGIRGHEVGGPKSILKQSPMHTAGAENHAKRVSINLPDNEISMAQNRVLRSPICFPLTGLMDDGNRSILDVLKDVDADVLALQDVKAEEEKEMKPLSDLAFALGMNYVFAESWAPEYGNAILSKWPIKRSKVQKIYDDQDFRNVLKATIDVPRTGELSFYCTQLDHLDENWRMKQIHAIIKSSDHPHILAGGINSLCGSDYSFDRWNNIVKYYEELGKPTPRTDVMRFLHENDYIDAKHFSGDCEPVVIMSKGQSVQGTCKYGTRVDYILASKGLPFDFVPGSYSVVSSKGTSDHHIVKVDLVKFKEDSNCNEEKQKNKIKRNIVKLTSKCIGYT</sequence>
<dbReference type="EMBL" id="OX465081">
    <property type="protein sequence ID" value="CAI9284780.1"/>
    <property type="molecule type" value="Genomic_DNA"/>
</dbReference>
<feature type="domain" description="Endonuclease/exonuclease/phosphatase" evidence="1">
    <location>
        <begin position="196"/>
        <end position="427"/>
    </location>
</feature>
<organism evidence="2 3">
    <name type="scientific">Lactuca saligna</name>
    <name type="common">Willowleaf lettuce</name>
    <dbReference type="NCBI Taxonomy" id="75948"/>
    <lineage>
        <taxon>Eukaryota</taxon>
        <taxon>Viridiplantae</taxon>
        <taxon>Streptophyta</taxon>
        <taxon>Embryophyta</taxon>
        <taxon>Tracheophyta</taxon>
        <taxon>Spermatophyta</taxon>
        <taxon>Magnoliopsida</taxon>
        <taxon>eudicotyledons</taxon>
        <taxon>Gunneridae</taxon>
        <taxon>Pentapetalae</taxon>
        <taxon>asterids</taxon>
        <taxon>campanulids</taxon>
        <taxon>Asterales</taxon>
        <taxon>Asteraceae</taxon>
        <taxon>Cichorioideae</taxon>
        <taxon>Cichorieae</taxon>
        <taxon>Lactucinae</taxon>
        <taxon>Lactuca</taxon>
    </lineage>
</organism>
<evidence type="ECO:0000259" key="1">
    <source>
        <dbReference type="Pfam" id="PF03372"/>
    </source>
</evidence>
<name>A0AA35Z2N7_LACSI</name>
<dbReference type="InterPro" id="IPR005135">
    <property type="entry name" value="Endo/exonuclease/phosphatase"/>
</dbReference>
<evidence type="ECO:0000313" key="3">
    <source>
        <dbReference type="Proteomes" id="UP001177003"/>
    </source>
</evidence>
<evidence type="ECO:0000313" key="2">
    <source>
        <dbReference type="EMBL" id="CAI9284780.1"/>
    </source>
</evidence>
<dbReference type="PANTHER" id="PTHR14859:SF9">
    <property type="entry name" value="TRNA_RRNA METHYLTRANSFERASE SPOU TYPE DOMAIN-CONTAINING PROTEIN"/>
    <property type="match status" value="1"/>
</dbReference>
<dbReference type="GO" id="GO:0016020">
    <property type="term" value="C:membrane"/>
    <property type="evidence" value="ECO:0007669"/>
    <property type="project" value="GOC"/>
</dbReference>
<dbReference type="Gene3D" id="3.60.10.10">
    <property type="entry name" value="Endonuclease/exonuclease/phosphatase"/>
    <property type="match status" value="1"/>
</dbReference>
<dbReference type="PANTHER" id="PTHR14859">
    <property type="entry name" value="CALCOFLUOR WHITE HYPERSENSITIVE PROTEIN PRECURSOR"/>
    <property type="match status" value="1"/>
</dbReference>
<accession>A0AA35Z2N7</accession>
<reference evidence="2" key="1">
    <citation type="submission" date="2023-04" db="EMBL/GenBank/DDBJ databases">
        <authorList>
            <person name="Vijverberg K."/>
            <person name="Xiong W."/>
            <person name="Schranz E."/>
        </authorList>
    </citation>
    <scope>NUCLEOTIDE SEQUENCE</scope>
</reference>
<proteinExistence type="predicted"/>
<dbReference type="GO" id="GO:0006506">
    <property type="term" value="P:GPI anchor biosynthetic process"/>
    <property type="evidence" value="ECO:0007669"/>
    <property type="project" value="TreeGrafter"/>
</dbReference>
<protein>
    <recommendedName>
        <fullName evidence="1">Endonuclease/exonuclease/phosphatase domain-containing protein</fullName>
    </recommendedName>
</protein>
<dbReference type="GO" id="GO:0003824">
    <property type="term" value="F:catalytic activity"/>
    <property type="evidence" value="ECO:0007669"/>
    <property type="project" value="InterPro"/>
</dbReference>
<dbReference type="Proteomes" id="UP001177003">
    <property type="component" value="Chromosome 5"/>
</dbReference>
<dbReference type="InterPro" id="IPR036691">
    <property type="entry name" value="Endo/exonu/phosph_ase_sf"/>
</dbReference>
<gene>
    <name evidence="2" type="ORF">LSALG_LOCUS24287</name>
</gene>
<dbReference type="Pfam" id="PF03372">
    <property type="entry name" value="Exo_endo_phos"/>
    <property type="match status" value="1"/>
</dbReference>
<dbReference type="AlphaFoldDB" id="A0AA35Z2N7"/>
<dbReference type="FunFam" id="3.60.10.10:FF:000045">
    <property type="entry name" value="Endonuclease/exonuclease/phosphatase family protein"/>
    <property type="match status" value="1"/>
</dbReference>
<keyword evidence="3" id="KW-1185">Reference proteome</keyword>
<dbReference type="InterPro" id="IPR051916">
    <property type="entry name" value="GPI-anchor_lipid_remodeler"/>
</dbReference>
<dbReference type="SUPFAM" id="SSF56219">
    <property type="entry name" value="DNase I-like"/>
    <property type="match status" value="1"/>
</dbReference>
<dbReference type="GO" id="GO:0005783">
    <property type="term" value="C:endoplasmic reticulum"/>
    <property type="evidence" value="ECO:0007669"/>
    <property type="project" value="TreeGrafter"/>
</dbReference>